<sequence>MLFLLVLTHCLSLHPAYATVANNSFASISLDSSSGNDPCADTHNRRTIEEIVYSSIAVIFTCTWVAIHPNIPMKFDSEGENVIGTSFEMHPAVFVLQNFLFMLVALIAPELIILWAMRQWFASREIEKRYNKRFGWTKVHGFFYLMGGFVFVDWDGNEYVLDDDKYIDEETGQVIESERLDFEGPPNDEVRSRARLLLDHLLNNKNITITEEEIMDKSKRDALAKFVAVSQTLWFIAQCIVRDAETLAITNLEILTLSFAMLNFVTYFLWWNKPQRVFYPIKI</sequence>
<keyword evidence="5" id="KW-1185">Reference proteome</keyword>
<evidence type="ECO:0000313" key="3">
    <source>
        <dbReference type="EMBL" id="THU87667.1"/>
    </source>
</evidence>
<name>A0A4S8LF99_DENBC</name>
<keyword evidence="1" id="KW-1133">Transmembrane helix</keyword>
<feature type="transmembrane region" description="Helical" evidence="1">
    <location>
        <begin position="135"/>
        <end position="152"/>
    </location>
</feature>
<dbReference type="EMBL" id="ML179180">
    <property type="protein sequence ID" value="THU96280.1"/>
    <property type="molecule type" value="Genomic_DNA"/>
</dbReference>
<accession>A0A4S8LF99</accession>
<evidence type="ECO:0000256" key="1">
    <source>
        <dbReference type="SAM" id="Phobius"/>
    </source>
</evidence>
<keyword evidence="1" id="KW-0812">Transmembrane</keyword>
<dbReference type="Proteomes" id="UP000297245">
    <property type="component" value="Unassembled WGS sequence"/>
</dbReference>
<dbReference type="OrthoDB" id="9451547at2759"/>
<dbReference type="PANTHER" id="PTHR35043:SF7">
    <property type="entry name" value="TRANSCRIPTION FACTOR DOMAIN-CONTAINING PROTEIN"/>
    <property type="match status" value="1"/>
</dbReference>
<keyword evidence="1" id="KW-0472">Membrane</keyword>
<feature type="transmembrane region" description="Helical" evidence="1">
    <location>
        <begin position="94"/>
        <end position="115"/>
    </location>
</feature>
<proteinExistence type="predicted"/>
<keyword evidence="2" id="KW-0732">Signal</keyword>
<reference evidence="3 5" key="1">
    <citation type="journal article" date="2019" name="Nat. Ecol. Evol.">
        <title>Megaphylogeny resolves global patterns of mushroom evolution.</title>
        <authorList>
            <person name="Varga T."/>
            <person name="Krizsan K."/>
            <person name="Foldi C."/>
            <person name="Dima B."/>
            <person name="Sanchez-Garcia M."/>
            <person name="Sanchez-Ramirez S."/>
            <person name="Szollosi G.J."/>
            <person name="Szarkandi J.G."/>
            <person name="Papp V."/>
            <person name="Albert L."/>
            <person name="Andreopoulos W."/>
            <person name="Angelini C."/>
            <person name="Antonin V."/>
            <person name="Barry K.W."/>
            <person name="Bougher N.L."/>
            <person name="Buchanan P."/>
            <person name="Buyck B."/>
            <person name="Bense V."/>
            <person name="Catcheside P."/>
            <person name="Chovatia M."/>
            <person name="Cooper J."/>
            <person name="Damon W."/>
            <person name="Desjardin D."/>
            <person name="Finy P."/>
            <person name="Geml J."/>
            <person name="Haridas S."/>
            <person name="Hughes K."/>
            <person name="Justo A."/>
            <person name="Karasinski D."/>
            <person name="Kautmanova I."/>
            <person name="Kiss B."/>
            <person name="Kocsube S."/>
            <person name="Kotiranta H."/>
            <person name="LaButti K.M."/>
            <person name="Lechner B.E."/>
            <person name="Liimatainen K."/>
            <person name="Lipzen A."/>
            <person name="Lukacs Z."/>
            <person name="Mihaltcheva S."/>
            <person name="Morgado L.N."/>
            <person name="Niskanen T."/>
            <person name="Noordeloos M.E."/>
            <person name="Ohm R.A."/>
            <person name="Ortiz-Santana B."/>
            <person name="Ovrebo C."/>
            <person name="Racz N."/>
            <person name="Riley R."/>
            <person name="Savchenko A."/>
            <person name="Shiryaev A."/>
            <person name="Soop K."/>
            <person name="Spirin V."/>
            <person name="Szebenyi C."/>
            <person name="Tomsovsky M."/>
            <person name="Tulloss R.E."/>
            <person name="Uehling J."/>
            <person name="Grigoriev I.V."/>
            <person name="Vagvolgyi C."/>
            <person name="Papp T."/>
            <person name="Martin F.M."/>
            <person name="Miettinen O."/>
            <person name="Hibbett D.S."/>
            <person name="Nagy L.G."/>
        </authorList>
    </citation>
    <scope>NUCLEOTIDE SEQUENCE [LARGE SCALE GENOMIC DNA]</scope>
    <source>
        <strain evidence="3 5">CBS 962.96</strain>
    </source>
</reference>
<dbReference type="EMBL" id="ML179440">
    <property type="protein sequence ID" value="THU87667.1"/>
    <property type="molecule type" value="Genomic_DNA"/>
</dbReference>
<feature type="non-terminal residue" evidence="3">
    <location>
        <position position="283"/>
    </location>
</feature>
<feature type="signal peptide" evidence="2">
    <location>
        <begin position="1"/>
        <end position="18"/>
    </location>
</feature>
<evidence type="ECO:0000313" key="4">
    <source>
        <dbReference type="EMBL" id="THU96280.1"/>
    </source>
</evidence>
<feature type="transmembrane region" description="Helical" evidence="1">
    <location>
        <begin position="248"/>
        <end position="270"/>
    </location>
</feature>
<evidence type="ECO:0000256" key="2">
    <source>
        <dbReference type="SAM" id="SignalP"/>
    </source>
</evidence>
<protein>
    <submittedName>
        <fullName evidence="3">Uncharacterized protein</fullName>
    </submittedName>
</protein>
<gene>
    <name evidence="3" type="ORF">K435DRAFT_681281</name>
    <name evidence="4" type="ORF">K435DRAFT_893020</name>
</gene>
<feature type="chain" id="PRO_5040683969" evidence="2">
    <location>
        <begin position="19"/>
        <end position="283"/>
    </location>
</feature>
<evidence type="ECO:0000313" key="5">
    <source>
        <dbReference type="Proteomes" id="UP000297245"/>
    </source>
</evidence>
<organism evidence="3 5">
    <name type="scientific">Dendrothele bispora (strain CBS 962.96)</name>
    <dbReference type="NCBI Taxonomy" id="1314807"/>
    <lineage>
        <taxon>Eukaryota</taxon>
        <taxon>Fungi</taxon>
        <taxon>Dikarya</taxon>
        <taxon>Basidiomycota</taxon>
        <taxon>Agaricomycotina</taxon>
        <taxon>Agaricomycetes</taxon>
        <taxon>Agaricomycetidae</taxon>
        <taxon>Agaricales</taxon>
        <taxon>Agaricales incertae sedis</taxon>
        <taxon>Dendrothele</taxon>
    </lineage>
</organism>
<dbReference type="PANTHER" id="PTHR35043">
    <property type="entry name" value="TRANSCRIPTION FACTOR DOMAIN-CONTAINING PROTEIN"/>
    <property type="match status" value="1"/>
</dbReference>
<dbReference type="AlphaFoldDB" id="A0A4S8LF99"/>